<feature type="active site" description="Proton acceptor" evidence="10">
    <location>
        <position position="360"/>
    </location>
</feature>
<organism evidence="12 13">
    <name type="scientific">Neptunomonas qingdaonensis</name>
    <dbReference type="NCBI Taxonomy" id="1045558"/>
    <lineage>
        <taxon>Bacteria</taxon>
        <taxon>Pseudomonadati</taxon>
        <taxon>Pseudomonadota</taxon>
        <taxon>Gammaproteobacteria</taxon>
        <taxon>Oceanospirillales</taxon>
        <taxon>Oceanospirillaceae</taxon>
        <taxon>Neptunomonas</taxon>
    </lineage>
</organism>
<evidence type="ECO:0000256" key="5">
    <source>
        <dbReference type="ARBA" id="ARBA00022573"/>
    </source>
</evidence>
<evidence type="ECO:0000256" key="7">
    <source>
        <dbReference type="ARBA" id="ARBA00022679"/>
    </source>
</evidence>
<feature type="region of interest" description="Disordered" evidence="11">
    <location>
        <begin position="391"/>
        <end position="411"/>
    </location>
</feature>
<comment type="function">
    <text evidence="10">Catalyzes the synthesis of alpha-ribazole-5'-phosphate from nicotinate mononucleotide (NAMN) and 5,6-dimethylbenzimidazole (DMB).</text>
</comment>
<dbReference type="InterPro" id="IPR003200">
    <property type="entry name" value="Nict_dMeBzImd_PRibTrfase"/>
</dbReference>
<dbReference type="InterPro" id="IPR036087">
    <property type="entry name" value="Nict_dMeBzImd_PRibTrfase_sf"/>
</dbReference>
<dbReference type="STRING" id="1045558.SAMN05216175_1229"/>
<keyword evidence="13" id="KW-1185">Reference proteome</keyword>
<evidence type="ECO:0000256" key="10">
    <source>
        <dbReference type="HAMAP-Rule" id="MF_00230"/>
    </source>
</evidence>
<dbReference type="SUPFAM" id="SSF52733">
    <property type="entry name" value="Nicotinate mononucleotide:5,6-dimethylbenzimidazole phosphoribosyltransferase (CobT)"/>
    <property type="match status" value="1"/>
</dbReference>
<dbReference type="Proteomes" id="UP000198623">
    <property type="component" value="Unassembled WGS sequence"/>
</dbReference>
<dbReference type="InterPro" id="IPR023195">
    <property type="entry name" value="Nict_dMeBzImd_PRibTrfase_N"/>
</dbReference>
<dbReference type="RefSeq" id="WP_090730797.1">
    <property type="nucleotide sequence ID" value="NZ_FOOU01000022.1"/>
</dbReference>
<evidence type="ECO:0000256" key="8">
    <source>
        <dbReference type="ARBA" id="ARBA00030686"/>
    </source>
</evidence>
<evidence type="ECO:0000313" key="12">
    <source>
        <dbReference type="EMBL" id="SFG96065.1"/>
    </source>
</evidence>
<dbReference type="UniPathway" id="UPA00061">
    <property type="reaction ID" value="UER00516"/>
</dbReference>
<gene>
    <name evidence="10" type="primary">cobT</name>
    <name evidence="12" type="ORF">SAMN05216175_1229</name>
</gene>
<evidence type="ECO:0000256" key="3">
    <source>
        <dbReference type="ARBA" id="ARBA00011991"/>
    </source>
</evidence>
<keyword evidence="5 10" id="KW-0169">Cobalamin biosynthesis</keyword>
<comment type="catalytic activity">
    <reaction evidence="9 10">
        <text>5,6-dimethylbenzimidazole + nicotinate beta-D-ribonucleotide = alpha-ribazole 5'-phosphate + nicotinate + H(+)</text>
        <dbReference type="Rhea" id="RHEA:11196"/>
        <dbReference type="ChEBI" id="CHEBI:15378"/>
        <dbReference type="ChEBI" id="CHEBI:15890"/>
        <dbReference type="ChEBI" id="CHEBI:32544"/>
        <dbReference type="ChEBI" id="CHEBI:57502"/>
        <dbReference type="ChEBI" id="CHEBI:57918"/>
        <dbReference type="EC" id="2.4.2.21"/>
    </reaction>
</comment>
<dbReference type="GO" id="GO:0009236">
    <property type="term" value="P:cobalamin biosynthetic process"/>
    <property type="evidence" value="ECO:0007669"/>
    <property type="project" value="UniProtKB-KW"/>
</dbReference>
<keyword evidence="7 10" id="KW-0808">Transferase</keyword>
<keyword evidence="6 10" id="KW-0328">Glycosyltransferase</keyword>
<sequence>MNTTMPSLNWIENPVKTLDSVAMRAASERQQQLTKPAGSLGKLEKVAIRLAGMQGNSLPSAEKVAIAVFAADHGIAAEGVSAFPQAVTAEMVKNFAGGGAAICVAARYIAAPLTVYNLGTVTPTDGLANVVNKPIAPQTANFLQHPAMTPAQLAAAMDVGRLAVSNVMGSVAGHSEYDSTDDEGQKAIQDNDNQRLHLFIAGEMGIANTTSATAIASVLLGCAAEKLTGPGTGLDAVGISHKAKIITQAIEFHRSAFNSTECEWPELKASIDDPLVALQYFGGFEIAALTAAYLTCAQEGVPAVVDGFICTVAAMVACRINPRVADWMILSHTSAEPAYDMLLDSFDAVPLLNLELRLGEASGAAIAVPLIRFACALHNQMATFAEAAVSASTTNQSPEESSKRPQHEELM</sequence>
<dbReference type="AlphaFoldDB" id="A0A1I2W3T3"/>
<dbReference type="OrthoDB" id="9781491at2"/>
<comment type="similarity">
    <text evidence="2 10">Belongs to the CobT family.</text>
</comment>
<dbReference type="Gene3D" id="1.10.1610.10">
    <property type="match status" value="1"/>
</dbReference>
<dbReference type="Gene3D" id="3.40.50.10210">
    <property type="match status" value="1"/>
</dbReference>
<evidence type="ECO:0000256" key="4">
    <source>
        <dbReference type="ARBA" id="ARBA00015486"/>
    </source>
</evidence>
<accession>A0A1I2W3T3</accession>
<comment type="pathway">
    <text evidence="1 10">Nucleoside biosynthesis; alpha-ribazole biosynthesis; alpha-ribazole from 5,6-dimethylbenzimidazole: step 1/2.</text>
</comment>
<dbReference type="EC" id="2.4.2.21" evidence="3 10"/>
<evidence type="ECO:0000256" key="6">
    <source>
        <dbReference type="ARBA" id="ARBA00022676"/>
    </source>
</evidence>
<evidence type="ECO:0000256" key="1">
    <source>
        <dbReference type="ARBA" id="ARBA00005049"/>
    </source>
</evidence>
<evidence type="ECO:0000313" key="13">
    <source>
        <dbReference type="Proteomes" id="UP000198623"/>
    </source>
</evidence>
<name>A0A1I2W3T3_9GAMM</name>
<protein>
    <recommendedName>
        <fullName evidence="4 10">Nicotinate-nucleotide--dimethylbenzimidazole phosphoribosyltransferase</fullName>
        <shortName evidence="10">NN:DBI PRT</shortName>
        <ecNumber evidence="3 10">2.4.2.21</ecNumber>
    </recommendedName>
    <alternativeName>
        <fullName evidence="8 10">N(1)-alpha-phosphoribosyltransferase</fullName>
    </alternativeName>
</protein>
<dbReference type="PANTHER" id="PTHR43463:SF1">
    <property type="entry name" value="NICOTINATE-NUCLEOTIDE--DIMETHYLBENZIMIDAZOLE PHOSPHORIBOSYLTRANSFERASE"/>
    <property type="match status" value="1"/>
</dbReference>
<dbReference type="PANTHER" id="PTHR43463">
    <property type="entry name" value="NICOTINATE-NUCLEOTIDE--DIMETHYLBENZIMIDAZOLE PHOSPHORIBOSYLTRANSFERASE"/>
    <property type="match status" value="1"/>
</dbReference>
<dbReference type="CDD" id="cd02439">
    <property type="entry name" value="DMB-PRT_CobT"/>
    <property type="match status" value="1"/>
</dbReference>
<evidence type="ECO:0000256" key="9">
    <source>
        <dbReference type="ARBA" id="ARBA00047340"/>
    </source>
</evidence>
<proteinExistence type="inferred from homology"/>
<dbReference type="HAMAP" id="MF_00230">
    <property type="entry name" value="CobT"/>
    <property type="match status" value="1"/>
</dbReference>
<reference evidence="13" key="1">
    <citation type="submission" date="2016-10" db="EMBL/GenBank/DDBJ databases">
        <authorList>
            <person name="Varghese N."/>
            <person name="Submissions S."/>
        </authorList>
    </citation>
    <scope>NUCLEOTIDE SEQUENCE [LARGE SCALE GENOMIC DNA]</scope>
    <source>
        <strain evidence="13">CGMCC 1.10971</strain>
    </source>
</reference>
<dbReference type="Pfam" id="PF02277">
    <property type="entry name" value="DBI_PRT"/>
    <property type="match status" value="2"/>
</dbReference>
<feature type="compositionally biased region" description="Basic and acidic residues" evidence="11">
    <location>
        <begin position="400"/>
        <end position="411"/>
    </location>
</feature>
<evidence type="ECO:0000256" key="11">
    <source>
        <dbReference type="SAM" id="MobiDB-lite"/>
    </source>
</evidence>
<evidence type="ECO:0000256" key="2">
    <source>
        <dbReference type="ARBA" id="ARBA00007110"/>
    </source>
</evidence>
<dbReference type="InterPro" id="IPR017846">
    <property type="entry name" value="Nict_dMeBzImd_PRibTrfase_bact"/>
</dbReference>
<dbReference type="EMBL" id="FOOU01000022">
    <property type="protein sequence ID" value="SFG96065.1"/>
    <property type="molecule type" value="Genomic_DNA"/>
</dbReference>
<dbReference type="GO" id="GO:0008939">
    <property type="term" value="F:nicotinate-nucleotide-dimethylbenzimidazole phosphoribosyltransferase activity"/>
    <property type="evidence" value="ECO:0007669"/>
    <property type="project" value="UniProtKB-UniRule"/>
</dbReference>